<dbReference type="CDD" id="cd02440">
    <property type="entry name" value="AdoMet_MTases"/>
    <property type="match status" value="1"/>
</dbReference>
<keyword evidence="4" id="KW-1185">Reference proteome</keyword>
<protein>
    <submittedName>
        <fullName evidence="3">Methyltransferase family protein</fullName>
    </submittedName>
</protein>
<organism evidence="3 4">
    <name type="scientific">Ureibacillus xyleni</name>
    <dbReference type="NCBI Taxonomy" id="614648"/>
    <lineage>
        <taxon>Bacteria</taxon>
        <taxon>Bacillati</taxon>
        <taxon>Bacillota</taxon>
        <taxon>Bacilli</taxon>
        <taxon>Bacillales</taxon>
        <taxon>Caryophanaceae</taxon>
        <taxon>Ureibacillus</taxon>
    </lineage>
</organism>
<evidence type="ECO:0000256" key="1">
    <source>
        <dbReference type="ARBA" id="ARBA00022679"/>
    </source>
</evidence>
<dbReference type="RefSeq" id="WP_097072792.1">
    <property type="nucleotide sequence ID" value="NZ_OBMQ01000003.1"/>
</dbReference>
<evidence type="ECO:0000313" key="4">
    <source>
        <dbReference type="Proteomes" id="UP000219636"/>
    </source>
</evidence>
<accession>A0A285S5Y9</accession>
<feature type="domain" description="Methyltransferase" evidence="2">
    <location>
        <begin position="35"/>
        <end position="129"/>
    </location>
</feature>
<dbReference type="InterPro" id="IPR041698">
    <property type="entry name" value="Methyltransf_25"/>
</dbReference>
<evidence type="ECO:0000259" key="2">
    <source>
        <dbReference type="Pfam" id="PF13649"/>
    </source>
</evidence>
<evidence type="ECO:0000313" key="3">
    <source>
        <dbReference type="EMBL" id="SOC02770.1"/>
    </source>
</evidence>
<dbReference type="SUPFAM" id="SSF53335">
    <property type="entry name" value="S-adenosyl-L-methionine-dependent methyltransferases"/>
    <property type="match status" value="1"/>
</dbReference>
<dbReference type="GO" id="GO:0008168">
    <property type="term" value="F:methyltransferase activity"/>
    <property type="evidence" value="ECO:0007669"/>
    <property type="project" value="UniProtKB-KW"/>
</dbReference>
<dbReference type="OrthoDB" id="9811589at2"/>
<keyword evidence="1 3" id="KW-0808">Transferase</keyword>
<reference evidence="4" key="1">
    <citation type="submission" date="2017-08" db="EMBL/GenBank/DDBJ databases">
        <authorList>
            <person name="Varghese N."/>
            <person name="Submissions S."/>
        </authorList>
    </citation>
    <scope>NUCLEOTIDE SEQUENCE [LARGE SCALE GENOMIC DNA]</scope>
    <source>
        <strain evidence="4">JC22</strain>
    </source>
</reference>
<dbReference type="Pfam" id="PF13649">
    <property type="entry name" value="Methyltransf_25"/>
    <property type="match status" value="1"/>
</dbReference>
<dbReference type="InterPro" id="IPR029063">
    <property type="entry name" value="SAM-dependent_MTases_sf"/>
</dbReference>
<name>A0A285S5Y9_9BACL</name>
<dbReference type="Gene3D" id="2.20.25.110">
    <property type="entry name" value="S-adenosyl-L-methionine-dependent methyltransferases"/>
    <property type="match status" value="1"/>
</dbReference>
<proteinExistence type="predicted"/>
<sequence length="235" mass="26623">MSFYQSFASYYDRIFPLNPVALNFVANHFQKGESILDIGAGTGNMAIALANEGYNVSASEPDQEMVEWIRSKAKESRLAIYTQTMLEINLINGSFDGILCIGNTLPHLQNLKEIEDFLEKCINKLNPGGKLILQLVNYDQVLSNDNFSFPVIEKEDFTFTRNYMKKEDHILFTTKLKGEDLETENTIALFPVTSKQLITIINKLHFENVEIMGSFKGEQYSVDSKAMIIVARKGQ</sequence>
<gene>
    <name evidence="3" type="ORF">SAMN05880501_103104</name>
</gene>
<dbReference type="GO" id="GO:0032259">
    <property type="term" value="P:methylation"/>
    <property type="evidence" value="ECO:0007669"/>
    <property type="project" value="UniProtKB-KW"/>
</dbReference>
<dbReference type="PANTHER" id="PTHR43861">
    <property type="entry name" value="TRANS-ACONITATE 2-METHYLTRANSFERASE-RELATED"/>
    <property type="match status" value="1"/>
</dbReference>
<dbReference type="EMBL" id="OBMQ01000003">
    <property type="protein sequence ID" value="SOC02770.1"/>
    <property type="molecule type" value="Genomic_DNA"/>
</dbReference>
<dbReference type="AlphaFoldDB" id="A0A285S5Y9"/>
<dbReference type="Gene3D" id="3.40.50.150">
    <property type="entry name" value="Vaccinia Virus protein VP39"/>
    <property type="match status" value="1"/>
</dbReference>
<dbReference type="Proteomes" id="UP000219636">
    <property type="component" value="Unassembled WGS sequence"/>
</dbReference>
<keyword evidence="3" id="KW-0489">Methyltransferase</keyword>